<evidence type="ECO:0000259" key="5">
    <source>
        <dbReference type="PROSITE" id="PS00715"/>
    </source>
</evidence>
<dbReference type="Proteomes" id="UP000008457">
    <property type="component" value="Chromosome"/>
</dbReference>
<dbReference type="Pfam" id="PF04542">
    <property type="entry name" value="Sigma70_r2"/>
    <property type="match status" value="1"/>
</dbReference>
<dbReference type="NCBIfam" id="NF006147">
    <property type="entry name" value="PRK08295.1-4"/>
    <property type="match status" value="1"/>
</dbReference>
<reference evidence="6 7" key="2">
    <citation type="journal article" date="2011" name="Stand. Genomic Sci.">
        <title>Complete genome sequence of Mahella australiensis type strain (50-1 BON).</title>
        <authorList>
            <person name="Sikorski J."/>
            <person name="Teshima H."/>
            <person name="Nolan M."/>
            <person name="Lucas S."/>
            <person name="Hammon N."/>
            <person name="Deshpande S."/>
            <person name="Cheng J.F."/>
            <person name="Pitluck S."/>
            <person name="Liolios K."/>
            <person name="Pagani I."/>
            <person name="Ivanova N."/>
            <person name="Huntemann M."/>
            <person name="Mavromatis K."/>
            <person name="Ovchinikova G."/>
            <person name="Pati A."/>
            <person name="Tapia R."/>
            <person name="Han C."/>
            <person name="Goodwin L."/>
            <person name="Chen A."/>
            <person name="Palaniappan K."/>
            <person name="Land M."/>
            <person name="Hauser L."/>
            <person name="Ngatchou-Djao O.D."/>
            <person name="Rohde M."/>
            <person name="Pukall R."/>
            <person name="Spring S."/>
            <person name="Abt B."/>
            <person name="Goker M."/>
            <person name="Detter J.C."/>
            <person name="Woyke T."/>
            <person name="Bristow J."/>
            <person name="Markowitz V."/>
            <person name="Hugenholtz P."/>
            <person name="Eisen J.A."/>
            <person name="Kyrpides N.C."/>
            <person name="Klenk H.P."/>
            <person name="Lapidus A."/>
        </authorList>
    </citation>
    <scope>NUCLEOTIDE SEQUENCE [LARGE SCALE GENOMIC DNA]</scope>
    <source>
        <strain evidence="7">DSM 15567 / CIP 107919 / 50-1 BON</strain>
    </source>
</reference>
<keyword evidence="1" id="KW-0805">Transcription regulation</keyword>
<proteinExistence type="predicted"/>
<dbReference type="EMBL" id="CP002360">
    <property type="protein sequence ID" value="AEE97345.1"/>
    <property type="molecule type" value="Genomic_DNA"/>
</dbReference>
<dbReference type="HOGENOM" id="CLU_090333_0_1_9"/>
<dbReference type="Gene3D" id="1.20.120.1810">
    <property type="match status" value="1"/>
</dbReference>
<reference evidence="7" key="1">
    <citation type="submission" date="2010-11" db="EMBL/GenBank/DDBJ databases">
        <title>The complete genome of Mahella australiensis DSM 15567.</title>
        <authorList>
            <consortium name="US DOE Joint Genome Institute (JGI-PGF)"/>
            <person name="Lucas S."/>
            <person name="Copeland A."/>
            <person name="Lapidus A."/>
            <person name="Bruce D."/>
            <person name="Goodwin L."/>
            <person name="Pitluck S."/>
            <person name="Kyrpides N."/>
            <person name="Mavromatis K."/>
            <person name="Pagani I."/>
            <person name="Ivanova N."/>
            <person name="Teshima H."/>
            <person name="Brettin T."/>
            <person name="Detter J.C."/>
            <person name="Han C."/>
            <person name="Tapia R."/>
            <person name="Land M."/>
            <person name="Hauser L."/>
            <person name="Markowitz V."/>
            <person name="Cheng J.-F."/>
            <person name="Hugenholtz P."/>
            <person name="Woyke T."/>
            <person name="Wu D."/>
            <person name="Spring S."/>
            <person name="Pukall R."/>
            <person name="Steenblock K."/>
            <person name="Schneider S."/>
            <person name="Klenk H.-P."/>
            <person name="Eisen J.A."/>
        </authorList>
    </citation>
    <scope>NUCLEOTIDE SEQUENCE [LARGE SCALE GENOMIC DNA]</scope>
    <source>
        <strain evidence="7">DSM 15567 / CIP 107919 / 50-1 BON</strain>
    </source>
</reference>
<dbReference type="NCBIfam" id="NF006145">
    <property type="entry name" value="PRK08295.1-2"/>
    <property type="match status" value="1"/>
</dbReference>
<dbReference type="PANTHER" id="PTHR30385:SF1">
    <property type="entry name" value="RNA POLYMERASE SIGMA-H FACTOR"/>
    <property type="match status" value="1"/>
</dbReference>
<dbReference type="KEGG" id="mas:Mahau_2173"/>
<dbReference type="PANTHER" id="PTHR30385">
    <property type="entry name" value="SIGMA FACTOR F FLAGELLAR"/>
    <property type="match status" value="1"/>
</dbReference>
<dbReference type="GO" id="GO:0003677">
    <property type="term" value="F:DNA binding"/>
    <property type="evidence" value="ECO:0007669"/>
    <property type="project" value="UniProtKB-KW"/>
</dbReference>
<dbReference type="PIRSF" id="PIRSF002939">
    <property type="entry name" value="RNA_polymerase_sigma-H_factor"/>
    <property type="match status" value="1"/>
</dbReference>
<dbReference type="PROSITE" id="PS00715">
    <property type="entry name" value="SIGMA70_1"/>
    <property type="match status" value="1"/>
</dbReference>
<dbReference type="SUPFAM" id="SSF88946">
    <property type="entry name" value="Sigma2 domain of RNA polymerase sigma factors"/>
    <property type="match status" value="1"/>
</dbReference>
<evidence type="ECO:0000313" key="6">
    <source>
        <dbReference type="EMBL" id="AEE97345.1"/>
    </source>
</evidence>
<organism evidence="6 7">
    <name type="scientific">Mahella australiensis (strain DSM 15567 / CIP 107919 / 50-1 BON)</name>
    <dbReference type="NCBI Taxonomy" id="697281"/>
    <lineage>
        <taxon>Bacteria</taxon>
        <taxon>Bacillati</taxon>
        <taxon>Bacillota</taxon>
        <taxon>Clostridia</taxon>
        <taxon>Thermoanaerobacterales</taxon>
        <taxon>Thermoanaerobacterales Family IV. Incertae Sedis</taxon>
        <taxon>Mahella</taxon>
    </lineage>
</organism>
<dbReference type="AlphaFoldDB" id="F4A302"/>
<sequence length="216" mass="24986">MDSEAIDMHMQDEEVLERELVSRAKKGDDVALECLIERYKSIIHNRAKTYFLKGSDREDIIQEGLIGLYKAIKNYREDKAVSFRSFADMCITRQIITAVKAATRQKHIPLNSYVSLNKTIYEDEAERQLMDVIALEPQGDPEEMVISEESAMRLRSKIEQTLSSLELNVFRSYLQGRTYEEIAVYLDKGVKSVDNAMQRIKKKLEKCVDTDITRVH</sequence>
<dbReference type="GO" id="GO:0006352">
    <property type="term" value="P:DNA-templated transcription initiation"/>
    <property type="evidence" value="ECO:0007669"/>
    <property type="project" value="InterPro"/>
</dbReference>
<evidence type="ECO:0000256" key="2">
    <source>
        <dbReference type="ARBA" id="ARBA00023082"/>
    </source>
</evidence>
<dbReference type="GO" id="GO:0016987">
    <property type="term" value="F:sigma factor activity"/>
    <property type="evidence" value="ECO:0007669"/>
    <property type="project" value="UniProtKB-KW"/>
</dbReference>
<dbReference type="InterPro" id="IPR036388">
    <property type="entry name" value="WH-like_DNA-bd_sf"/>
</dbReference>
<feature type="domain" description="RNA polymerase sigma-70" evidence="5">
    <location>
        <begin position="59"/>
        <end position="72"/>
    </location>
</feature>
<dbReference type="SUPFAM" id="SSF88659">
    <property type="entry name" value="Sigma3 and sigma4 domains of RNA polymerase sigma factors"/>
    <property type="match status" value="1"/>
</dbReference>
<dbReference type="InterPro" id="IPR007627">
    <property type="entry name" value="RNA_pol_sigma70_r2"/>
</dbReference>
<dbReference type="Pfam" id="PF08281">
    <property type="entry name" value="Sigma70_r4_2"/>
    <property type="match status" value="1"/>
</dbReference>
<accession>F4A302</accession>
<dbReference type="InterPro" id="IPR016371">
    <property type="entry name" value="RNA_pol_sigma-H_factor"/>
</dbReference>
<dbReference type="STRING" id="697281.Mahau_2173"/>
<evidence type="ECO:0000256" key="4">
    <source>
        <dbReference type="ARBA" id="ARBA00023163"/>
    </source>
</evidence>
<name>F4A302_MAHA5</name>
<evidence type="ECO:0000313" key="7">
    <source>
        <dbReference type="Proteomes" id="UP000008457"/>
    </source>
</evidence>
<keyword evidence="4" id="KW-0804">Transcription</keyword>
<keyword evidence="2" id="KW-0731">Sigma factor</keyword>
<dbReference type="NCBIfam" id="NF006148">
    <property type="entry name" value="PRK08295.1-5"/>
    <property type="match status" value="1"/>
</dbReference>
<dbReference type="RefSeq" id="WP_013781772.1">
    <property type="nucleotide sequence ID" value="NC_015520.1"/>
</dbReference>
<dbReference type="OrthoDB" id="9783788at2"/>
<evidence type="ECO:0000256" key="3">
    <source>
        <dbReference type="ARBA" id="ARBA00023125"/>
    </source>
</evidence>
<dbReference type="InterPro" id="IPR000943">
    <property type="entry name" value="RNA_pol_sigma70"/>
</dbReference>
<dbReference type="InterPro" id="IPR013324">
    <property type="entry name" value="RNA_pol_sigma_r3/r4-like"/>
</dbReference>
<dbReference type="Gene3D" id="1.10.10.10">
    <property type="entry name" value="Winged helix-like DNA-binding domain superfamily/Winged helix DNA-binding domain"/>
    <property type="match status" value="1"/>
</dbReference>
<dbReference type="InterPro" id="IPR014284">
    <property type="entry name" value="RNA_pol_sigma-70_dom"/>
</dbReference>
<evidence type="ECO:0000256" key="1">
    <source>
        <dbReference type="ARBA" id="ARBA00023015"/>
    </source>
</evidence>
<keyword evidence="3" id="KW-0238">DNA-binding</keyword>
<dbReference type="eggNOG" id="COG1595">
    <property type="taxonomic scope" value="Bacteria"/>
</dbReference>
<dbReference type="InterPro" id="IPR013325">
    <property type="entry name" value="RNA_pol_sigma_r2"/>
</dbReference>
<protein>
    <submittedName>
        <fullName evidence="6">RNA polymerase, sigma 30 subunit, SigH</fullName>
    </submittedName>
</protein>
<dbReference type="InterPro" id="IPR013249">
    <property type="entry name" value="RNA_pol_sigma70_r4_t2"/>
</dbReference>
<keyword evidence="7" id="KW-1185">Reference proteome</keyword>
<dbReference type="NCBIfam" id="TIGR02937">
    <property type="entry name" value="sigma70-ECF"/>
    <property type="match status" value="1"/>
</dbReference>
<gene>
    <name evidence="6" type="ordered locus">Mahau_2173</name>
</gene>